<keyword evidence="2" id="KW-1185">Reference proteome</keyword>
<comment type="caution">
    <text evidence="1">The sequence shown here is derived from an EMBL/GenBank/DDBJ whole genome shotgun (WGS) entry which is preliminary data.</text>
</comment>
<name>A0ABT8QQC8_9FIRM</name>
<accession>A0ABT8QQC8</accession>
<reference evidence="1" key="1">
    <citation type="submission" date="2022-05" db="EMBL/GenBank/DDBJ databases">
        <title>Expanded diversity of anoxic marine methylotrophy in a Black Sea sulfate reducing microorganism.</title>
        <authorList>
            <person name="Fischer P.Q."/>
            <person name="Stams A.J.M."/>
            <person name="Villanueva L."/>
            <person name="Sousa D.Z."/>
        </authorList>
    </citation>
    <scope>NUCLEOTIDE SEQUENCE</scope>
    <source>
        <strain evidence="1">P130</strain>
    </source>
</reference>
<proteinExistence type="predicted"/>
<dbReference type="Proteomes" id="UP001176021">
    <property type="component" value="Unassembled WGS sequence"/>
</dbReference>
<evidence type="ECO:0000313" key="2">
    <source>
        <dbReference type="Proteomes" id="UP001176021"/>
    </source>
</evidence>
<sequence>MKKLIPVLLAIFMLIGIQVALGATETKMSGSGVVSPAAFETISGGVCKIVNNGNGTINISGSTSAYYGVEKIGLKLNVQYLSGGKWYTLDNYSYYKYNSAYVSGGQLLGVSGGYYYRVSSQHTSLNGGISESTQAYSEAIYIQ</sequence>
<protein>
    <recommendedName>
        <fullName evidence="3">DUF4879 domain-containing protein</fullName>
    </recommendedName>
</protein>
<dbReference type="RefSeq" id="WP_302048847.1">
    <property type="nucleotide sequence ID" value="NZ_JAMJEV010000008.1"/>
</dbReference>
<gene>
    <name evidence="1" type="ORF">M8H41_11645</name>
</gene>
<organism evidence="1 2">
    <name type="scientific">Desulfosporosinus nitroreducens</name>
    <dbReference type="NCBI Taxonomy" id="2018668"/>
    <lineage>
        <taxon>Bacteria</taxon>
        <taxon>Bacillati</taxon>
        <taxon>Bacillota</taxon>
        <taxon>Clostridia</taxon>
        <taxon>Eubacteriales</taxon>
        <taxon>Desulfitobacteriaceae</taxon>
        <taxon>Desulfosporosinus</taxon>
    </lineage>
</organism>
<evidence type="ECO:0008006" key="3">
    <source>
        <dbReference type="Google" id="ProtNLM"/>
    </source>
</evidence>
<evidence type="ECO:0000313" key="1">
    <source>
        <dbReference type="EMBL" id="MDO0823505.1"/>
    </source>
</evidence>
<dbReference type="EMBL" id="JAMJEV010000008">
    <property type="protein sequence ID" value="MDO0823505.1"/>
    <property type="molecule type" value="Genomic_DNA"/>
</dbReference>